<dbReference type="RefSeq" id="WP_066738175.1">
    <property type="nucleotide sequence ID" value="NZ_JAJCIQ010000015.1"/>
</dbReference>
<evidence type="ECO:0000256" key="1">
    <source>
        <dbReference type="ARBA" id="ARBA00004651"/>
    </source>
</evidence>
<dbReference type="Proteomes" id="UP001299546">
    <property type="component" value="Unassembled WGS sequence"/>
</dbReference>
<feature type="transmembrane region" description="Helical" evidence="6">
    <location>
        <begin position="504"/>
        <end position="527"/>
    </location>
</feature>
<keyword evidence="3 6" id="KW-0812">Transmembrane</keyword>
<organism evidence="8 9">
    <name type="scientific">Bariatricus massiliensis</name>
    <dbReference type="NCBI Taxonomy" id="1745713"/>
    <lineage>
        <taxon>Bacteria</taxon>
        <taxon>Bacillati</taxon>
        <taxon>Bacillota</taxon>
        <taxon>Clostridia</taxon>
        <taxon>Lachnospirales</taxon>
        <taxon>Lachnospiraceae</taxon>
        <taxon>Bariatricus</taxon>
    </lineage>
</organism>
<evidence type="ECO:0000256" key="4">
    <source>
        <dbReference type="ARBA" id="ARBA00022989"/>
    </source>
</evidence>
<evidence type="ECO:0000313" key="9">
    <source>
        <dbReference type="Proteomes" id="UP001299546"/>
    </source>
</evidence>
<comment type="caution">
    <text evidence="8">The sequence shown here is derived from an EMBL/GenBank/DDBJ whole genome shotgun (WGS) entry which is preliminary data.</text>
</comment>
<feature type="transmembrane region" description="Helical" evidence="6">
    <location>
        <begin position="157"/>
        <end position="182"/>
    </location>
</feature>
<feature type="transmembrane region" description="Helical" evidence="6">
    <location>
        <begin position="16"/>
        <end position="36"/>
    </location>
</feature>
<feature type="transmembrane region" description="Helical" evidence="6">
    <location>
        <begin position="114"/>
        <end position="137"/>
    </location>
</feature>
<reference evidence="8 9" key="1">
    <citation type="submission" date="2021-10" db="EMBL/GenBank/DDBJ databases">
        <title>Collection of gut derived symbiotic bacterial strains cultured from healthy donors.</title>
        <authorList>
            <person name="Lin H."/>
            <person name="Littmann E."/>
            <person name="Kohout C."/>
            <person name="Pamer E.G."/>
        </authorList>
    </citation>
    <scope>NUCLEOTIDE SEQUENCE [LARGE SCALE GENOMIC DNA]</scope>
    <source>
        <strain evidence="8 9">DFI.1.165</strain>
    </source>
</reference>
<accession>A0ABS8DK62</accession>
<evidence type="ECO:0000256" key="2">
    <source>
        <dbReference type="ARBA" id="ARBA00022475"/>
    </source>
</evidence>
<feature type="transmembrane region" description="Helical" evidence="6">
    <location>
        <begin position="62"/>
        <end position="82"/>
    </location>
</feature>
<dbReference type="Pfam" id="PF02687">
    <property type="entry name" value="FtsX"/>
    <property type="match status" value="1"/>
</dbReference>
<feature type="domain" description="ABC3 transporter permease C-terminal" evidence="7">
    <location>
        <begin position="70"/>
        <end position="179"/>
    </location>
</feature>
<dbReference type="PANTHER" id="PTHR46795">
    <property type="entry name" value="ABC TRANSPORTER PERMEASE-RELATED-RELATED"/>
    <property type="match status" value="1"/>
</dbReference>
<name>A0ABS8DK62_9FIRM</name>
<evidence type="ECO:0000256" key="6">
    <source>
        <dbReference type="SAM" id="Phobius"/>
    </source>
</evidence>
<feature type="transmembrane region" description="Helical" evidence="6">
    <location>
        <begin position="563"/>
        <end position="585"/>
    </location>
</feature>
<dbReference type="PANTHER" id="PTHR46795:SF3">
    <property type="entry name" value="ABC TRANSPORTER PERMEASE"/>
    <property type="match status" value="1"/>
</dbReference>
<evidence type="ECO:0000259" key="7">
    <source>
        <dbReference type="Pfam" id="PF02687"/>
    </source>
</evidence>
<dbReference type="EMBL" id="JAJCIS010000015">
    <property type="protein sequence ID" value="MCB7388836.1"/>
    <property type="molecule type" value="Genomic_DNA"/>
</dbReference>
<proteinExistence type="predicted"/>
<feature type="transmembrane region" description="Helical" evidence="6">
    <location>
        <begin position="597"/>
        <end position="619"/>
    </location>
</feature>
<keyword evidence="2" id="KW-1003">Cell membrane</keyword>
<sequence>MAKIVWKSFRANIKNFLAFFASVIMTVNVLFLFMYVQQSVAAIQVMDSSKLLFSIGGDLPRLFWSLIPEVLVVSIVVIVYSVRFYIRSRMKDYGILTVLGIREKDMKKLIVMEYSLSCIVSCAAGLLIGRVTAYFIGKSFRKYVGASFVEAIDMSKVYGLTALMCVVMIAGALLAISIMLNEKGVSDSLQSERIKDKRLAPKWSLFCLIIGLGLVIGSLIIAAKTGNPFVIKVALLLLCIGVIVSTVWGAGCVLESYRRSERYYKKIFVWNDFYHYFGKNKYLIVIQAVIGIVLIYFSFSISSSLIPSSKEPNDFVCTVESGQGFLQEFQDKYEGTQKSFPFVYVNNEEGSEVRIGISLSDFNRVFERQETLGEDEIISLKSGEDIGSLVNTSIGGQMSDKLFLGQDVGYNRLEELEGKSYKLKEEKVENLLGFQIGGLAVLPDAVFAEAAEKDQFYQDFLILNVENSFLSEATEFVEAKKAEGILDEAICRKTMEEMEYRQNFFSVVIMGIVGVAVLFFGMFVAWLKIFAETGQLEDKYEFLSIEGMREKEKRRTLKKESGLTIWIPTLVAAVTAGLFCAAFIFKAYNGIYSGRAYYSILLLLLFVYIVLEVVFLSVVRMWMQRRILVEHK</sequence>
<feature type="transmembrane region" description="Helical" evidence="6">
    <location>
        <begin position="229"/>
        <end position="254"/>
    </location>
</feature>
<dbReference type="InterPro" id="IPR003838">
    <property type="entry name" value="ABC3_permease_C"/>
</dbReference>
<comment type="subcellular location">
    <subcellularLocation>
        <location evidence="1">Cell membrane</location>
        <topology evidence="1">Multi-pass membrane protein</topology>
    </subcellularLocation>
</comment>
<evidence type="ECO:0000256" key="5">
    <source>
        <dbReference type="ARBA" id="ARBA00023136"/>
    </source>
</evidence>
<feature type="transmembrane region" description="Helical" evidence="6">
    <location>
        <begin position="282"/>
        <end position="299"/>
    </location>
</feature>
<evidence type="ECO:0000313" key="8">
    <source>
        <dbReference type="EMBL" id="MCB7388836.1"/>
    </source>
</evidence>
<keyword evidence="4 6" id="KW-1133">Transmembrane helix</keyword>
<evidence type="ECO:0000256" key="3">
    <source>
        <dbReference type="ARBA" id="ARBA00022692"/>
    </source>
</evidence>
<feature type="transmembrane region" description="Helical" evidence="6">
    <location>
        <begin position="203"/>
        <end position="223"/>
    </location>
</feature>
<gene>
    <name evidence="8" type="ORF">LIZ65_16230</name>
</gene>
<protein>
    <submittedName>
        <fullName evidence="8">FtsX-like permease family protein</fullName>
    </submittedName>
</protein>
<keyword evidence="9" id="KW-1185">Reference proteome</keyword>
<keyword evidence="5 6" id="KW-0472">Membrane</keyword>
<dbReference type="InterPro" id="IPR052536">
    <property type="entry name" value="ABC-4_Integral_Memb_Prot"/>
</dbReference>